<name>A0ABV6XQX5_9ACTN</name>
<evidence type="ECO:0000313" key="2">
    <source>
        <dbReference type="EMBL" id="MFC1440682.1"/>
    </source>
</evidence>
<gene>
    <name evidence="2" type="ORF">ABUW04_20695</name>
</gene>
<dbReference type="Pfam" id="PF05448">
    <property type="entry name" value="AXE1"/>
    <property type="match status" value="1"/>
</dbReference>
<dbReference type="PANTHER" id="PTHR40111">
    <property type="entry name" value="CEPHALOSPORIN-C DEACETYLASE"/>
    <property type="match status" value="1"/>
</dbReference>
<dbReference type="PANTHER" id="PTHR40111:SF1">
    <property type="entry name" value="CEPHALOSPORIN-C DEACETYLASE"/>
    <property type="match status" value="1"/>
</dbReference>
<dbReference type="InterPro" id="IPR008391">
    <property type="entry name" value="AXE1_dom"/>
</dbReference>
<accession>A0ABV6XQX5</accession>
<sequence>MAEFDLPLEELIRYRPERDEPEDFRQFWKDTLADSRSRPLDLRAVPVDVGLTRLSTLDVSFNGYQGQRVHAWLILPAEPVAAPLPAVVQYLGYGGGRGWPGDHLLWASAGYAHLVMDTRGQGSDTQDPGGFPAASPGEVAYVTRGTQDHRGYYYRRLLVDAVRAVEAVRDFGAVDAARVAVCGASQGGGMALAVAALEPTVTALMVDIPFLCHWPRAVRLAERPPYADVAALLANRPELAERALATLRYFDGVNFAAQAEAPALFSVALMDRTCPPSTVYAAYNHYGGDRKAITVYPYNDHEGGGSRQSRMQLDWLGTLMGRGPVR</sequence>
<dbReference type="Gene3D" id="3.40.50.1820">
    <property type="entry name" value="alpha/beta hydrolase"/>
    <property type="match status" value="1"/>
</dbReference>
<protein>
    <submittedName>
        <fullName evidence="2">Acetylxylan esterase</fullName>
    </submittedName>
</protein>
<dbReference type="InterPro" id="IPR039069">
    <property type="entry name" value="CE7"/>
</dbReference>
<evidence type="ECO:0000259" key="1">
    <source>
        <dbReference type="Pfam" id="PF05448"/>
    </source>
</evidence>
<dbReference type="InterPro" id="IPR029058">
    <property type="entry name" value="AB_hydrolase_fold"/>
</dbReference>
<dbReference type="EMBL" id="JBEUKS010000007">
    <property type="protein sequence ID" value="MFC1440682.1"/>
    <property type="molecule type" value="Genomic_DNA"/>
</dbReference>
<evidence type="ECO:0000313" key="3">
    <source>
        <dbReference type="Proteomes" id="UP001592581"/>
    </source>
</evidence>
<dbReference type="Proteomes" id="UP001592581">
    <property type="component" value="Unassembled WGS sequence"/>
</dbReference>
<comment type="caution">
    <text evidence="2">The sequence shown here is derived from an EMBL/GenBank/DDBJ whole genome shotgun (WGS) entry which is preliminary data.</text>
</comment>
<keyword evidence="3" id="KW-1185">Reference proteome</keyword>
<dbReference type="SUPFAM" id="SSF53474">
    <property type="entry name" value="alpha/beta-Hydrolases"/>
    <property type="match status" value="1"/>
</dbReference>
<organism evidence="2 3">
    <name type="scientific">Streptacidiphilus jeojiensis</name>
    <dbReference type="NCBI Taxonomy" id="3229225"/>
    <lineage>
        <taxon>Bacteria</taxon>
        <taxon>Bacillati</taxon>
        <taxon>Actinomycetota</taxon>
        <taxon>Actinomycetes</taxon>
        <taxon>Kitasatosporales</taxon>
        <taxon>Streptomycetaceae</taxon>
        <taxon>Streptacidiphilus</taxon>
    </lineage>
</organism>
<feature type="domain" description="Acetyl xylan esterase" evidence="1">
    <location>
        <begin position="1"/>
        <end position="317"/>
    </location>
</feature>
<proteinExistence type="predicted"/>
<dbReference type="RefSeq" id="WP_380566149.1">
    <property type="nucleotide sequence ID" value="NZ_JBEUKS010000007.1"/>
</dbReference>
<reference evidence="2 3" key="1">
    <citation type="submission" date="2024-06" db="EMBL/GenBank/DDBJ databases">
        <authorList>
            <person name="Lee S.D."/>
        </authorList>
    </citation>
    <scope>NUCLEOTIDE SEQUENCE [LARGE SCALE GENOMIC DNA]</scope>
    <source>
        <strain evidence="2 3">N1-10</strain>
    </source>
</reference>